<evidence type="ECO:0000313" key="1">
    <source>
        <dbReference type="EMBL" id="AXJ98309.1"/>
    </source>
</evidence>
<reference evidence="1" key="1">
    <citation type="submission" date="2018-01" db="EMBL/GenBank/DDBJ databases">
        <title>Complete sequencing of a NDM-1 plasmid.</title>
        <authorList>
            <person name="Dong D."/>
            <person name="Jia N."/>
            <person name="Zhang H."/>
            <person name="Zhao H."/>
            <person name="Liu Z."/>
            <person name="Zhu Y."/>
        </authorList>
    </citation>
    <scope>NUCLEOTIDE SEQUENCE</scope>
    <source>
        <strain evidence="1">TJ11</strain>
        <plasmid evidence="1">pNDM-TJ11</plasmid>
    </source>
</reference>
<name>A0A345WXA6_KLEOX</name>
<dbReference type="AlphaFoldDB" id="A0A345WXA6"/>
<protein>
    <submittedName>
        <fullName evidence="1">Uncharacterized protein</fullName>
    </submittedName>
</protein>
<proteinExistence type="predicted"/>
<geneLocation type="plasmid" evidence="1">
    <name>pNDM-TJ11</name>
</geneLocation>
<sequence>MKTLEVIKVLIKNHHKSKKLGNAAHSALTNIQPFPEC</sequence>
<dbReference type="EMBL" id="MG845200">
    <property type="protein sequence ID" value="AXJ98309.1"/>
    <property type="molecule type" value="Genomic_DNA"/>
</dbReference>
<organism evidence="1">
    <name type="scientific">Klebsiella oxytoca</name>
    <dbReference type="NCBI Taxonomy" id="571"/>
    <lineage>
        <taxon>Bacteria</taxon>
        <taxon>Pseudomonadati</taxon>
        <taxon>Pseudomonadota</taxon>
        <taxon>Gammaproteobacteria</taxon>
        <taxon>Enterobacterales</taxon>
        <taxon>Enterobacteriaceae</taxon>
        <taxon>Klebsiella/Raoultella group</taxon>
        <taxon>Klebsiella</taxon>
    </lineage>
</organism>
<accession>A0A345WXA6</accession>
<keyword evidence="1" id="KW-0614">Plasmid</keyword>